<protein>
    <submittedName>
        <fullName evidence="2">Uncharacterized protein</fullName>
    </submittedName>
</protein>
<dbReference type="AlphaFoldDB" id="S7S541"/>
<evidence type="ECO:0000256" key="1">
    <source>
        <dbReference type="SAM" id="MobiDB-lite"/>
    </source>
</evidence>
<dbReference type="RefSeq" id="XP_007861311.1">
    <property type="nucleotide sequence ID" value="XM_007863120.1"/>
</dbReference>
<reference evidence="2 3" key="1">
    <citation type="journal article" date="2012" name="Science">
        <title>The Paleozoic origin of enzymatic lignin decomposition reconstructed from 31 fungal genomes.</title>
        <authorList>
            <person name="Floudas D."/>
            <person name="Binder M."/>
            <person name="Riley R."/>
            <person name="Barry K."/>
            <person name="Blanchette R.A."/>
            <person name="Henrissat B."/>
            <person name="Martinez A.T."/>
            <person name="Otillar R."/>
            <person name="Spatafora J.W."/>
            <person name="Yadav J.S."/>
            <person name="Aerts A."/>
            <person name="Benoit I."/>
            <person name="Boyd A."/>
            <person name="Carlson A."/>
            <person name="Copeland A."/>
            <person name="Coutinho P.M."/>
            <person name="de Vries R.P."/>
            <person name="Ferreira P."/>
            <person name="Findley K."/>
            <person name="Foster B."/>
            <person name="Gaskell J."/>
            <person name="Glotzer D."/>
            <person name="Gorecki P."/>
            <person name="Heitman J."/>
            <person name="Hesse C."/>
            <person name="Hori C."/>
            <person name="Igarashi K."/>
            <person name="Jurgens J.A."/>
            <person name="Kallen N."/>
            <person name="Kersten P."/>
            <person name="Kohler A."/>
            <person name="Kuees U."/>
            <person name="Kumar T.K.A."/>
            <person name="Kuo A."/>
            <person name="LaButti K."/>
            <person name="Larrondo L.F."/>
            <person name="Lindquist E."/>
            <person name="Ling A."/>
            <person name="Lombard V."/>
            <person name="Lucas S."/>
            <person name="Lundell T."/>
            <person name="Martin R."/>
            <person name="McLaughlin D.J."/>
            <person name="Morgenstern I."/>
            <person name="Morin E."/>
            <person name="Murat C."/>
            <person name="Nagy L.G."/>
            <person name="Nolan M."/>
            <person name="Ohm R.A."/>
            <person name="Patyshakuliyeva A."/>
            <person name="Rokas A."/>
            <person name="Ruiz-Duenas F.J."/>
            <person name="Sabat G."/>
            <person name="Salamov A."/>
            <person name="Samejima M."/>
            <person name="Schmutz J."/>
            <person name="Slot J.C."/>
            <person name="St John F."/>
            <person name="Stenlid J."/>
            <person name="Sun H."/>
            <person name="Sun S."/>
            <person name="Syed K."/>
            <person name="Tsang A."/>
            <person name="Wiebenga A."/>
            <person name="Young D."/>
            <person name="Pisabarro A."/>
            <person name="Eastwood D.C."/>
            <person name="Martin F."/>
            <person name="Cullen D."/>
            <person name="Grigoriev I.V."/>
            <person name="Hibbett D.S."/>
        </authorList>
    </citation>
    <scope>NUCLEOTIDE SEQUENCE [LARGE SCALE GENOMIC DNA]</scope>
    <source>
        <strain evidence="2 3">ATCC 11539</strain>
    </source>
</reference>
<proteinExistence type="predicted"/>
<feature type="non-terminal residue" evidence="2">
    <location>
        <position position="181"/>
    </location>
</feature>
<dbReference type="Proteomes" id="UP000030669">
    <property type="component" value="Unassembled WGS sequence"/>
</dbReference>
<feature type="region of interest" description="Disordered" evidence="1">
    <location>
        <begin position="108"/>
        <end position="181"/>
    </location>
</feature>
<evidence type="ECO:0000313" key="2">
    <source>
        <dbReference type="EMBL" id="EPQ61049.1"/>
    </source>
</evidence>
<sequence length="181" mass="18796">MGRPLFGADTSGPSHDSSCHCGFCIPNTPDLPRHPTVMSRPVTPSSTGPTHDLDVYAQTRDSLRLASTALDAAYIRLRELRIAIRGLSASSSSDNMNPGHSAIVLSGEETAAENRPSRSPQAYAMEAQPAGDPHAPLPQGSFPGSVGATPSSSASAPPVFLRPNPAHAASQDSPFTAPSDE</sequence>
<name>S7S541_GLOTA</name>
<dbReference type="HOGENOM" id="CLU_1492515_0_0_1"/>
<organism evidence="2 3">
    <name type="scientific">Gloeophyllum trabeum (strain ATCC 11539 / FP-39264 / Madison 617)</name>
    <name type="common">Brown rot fungus</name>
    <dbReference type="NCBI Taxonomy" id="670483"/>
    <lineage>
        <taxon>Eukaryota</taxon>
        <taxon>Fungi</taxon>
        <taxon>Dikarya</taxon>
        <taxon>Basidiomycota</taxon>
        <taxon>Agaricomycotina</taxon>
        <taxon>Agaricomycetes</taxon>
        <taxon>Gloeophyllales</taxon>
        <taxon>Gloeophyllaceae</taxon>
        <taxon>Gloeophyllum</taxon>
    </lineage>
</organism>
<feature type="compositionally biased region" description="Polar residues" evidence="1">
    <location>
        <begin position="170"/>
        <end position="181"/>
    </location>
</feature>
<feature type="region of interest" description="Disordered" evidence="1">
    <location>
        <begin position="32"/>
        <end position="52"/>
    </location>
</feature>
<accession>S7S541</accession>
<dbReference type="EMBL" id="KB469296">
    <property type="protein sequence ID" value="EPQ61049.1"/>
    <property type="molecule type" value="Genomic_DNA"/>
</dbReference>
<dbReference type="GeneID" id="19299014"/>
<feature type="compositionally biased region" description="Low complexity" evidence="1">
    <location>
        <begin position="143"/>
        <end position="159"/>
    </location>
</feature>
<gene>
    <name evidence="2" type="ORF">GLOTRDRAFT_109278</name>
</gene>
<keyword evidence="3" id="KW-1185">Reference proteome</keyword>
<evidence type="ECO:0000313" key="3">
    <source>
        <dbReference type="Proteomes" id="UP000030669"/>
    </source>
</evidence>
<dbReference type="KEGG" id="gtr:GLOTRDRAFT_109278"/>
<dbReference type="OrthoDB" id="10629348at2759"/>